<feature type="region of interest" description="Disordered" evidence="1">
    <location>
        <begin position="861"/>
        <end position="898"/>
    </location>
</feature>
<protein>
    <recommendedName>
        <fullName evidence="2">Rab-GAP TBC domain-containing protein</fullName>
    </recommendedName>
</protein>
<feature type="region of interest" description="Disordered" evidence="1">
    <location>
        <begin position="520"/>
        <end position="590"/>
    </location>
</feature>
<feature type="region of interest" description="Disordered" evidence="1">
    <location>
        <begin position="719"/>
        <end position="825"/>
    </location>
</feature>
<sequence length="1440" mass="149919">MDRDDASVSPSTPKKVTASPTNTTPTASTNVSPTAAATTPVAPSAAPLSASVSTTAPTPLSRSVSQQSAASSTRSHRSLRRGNGSRRTSSRVPTRSSSQSNHSPAPAPHLAVGSSSASVTSEDSKSLTSFPSFSPKAPSASTSPQLPPHAPAERARVPRLAGPTASTASLVDSLLASHTKDGRRSTSPSSSSLLQHQSSLLPVTAPSTSTASTSSVTAAVSARNALFEDAPPLSSVLPGSLHLTDDAHVARLIGKHGAVSLVRQLAEDLAMRDAQIATLRARAADRERCLRKIILECGLSSLDLETRLRTLEQEQEARVQSQVAQAQANATAGANTPATSSSASIPAAHARRVSDLVSDAMSDDNSLKISSDYYYNDATIRAASSAAAVSAAATSKKSGSNASNMGTTKGWKDYLWGGGTAKKSSNGSVSGTQTPQRQQQDQQQGTLKKNTAVRVTSGGDRRPTITDDFFQPPTTTPNDAEDARLARSNSRASSIASAATSQSSRKPSLASLALRLVGAGGSDSSLQDGSEPGTPSSGKGANTASAAASLRIASGAGSRRPGLPSTTIGRSSRATTLQSGGGGSVGPRSLMSMRRTTSSAVLNGAGAVAALNSASPQTIPGRGSGGSHANGSGSGGHGSGGGGSSGTQAHERWGEMMDASPAGDGVVRRTTYFPVEMDTILPLDVQPPTLTHMYNRYNKSGHLIDRFGFIYDQRRKKRQREAAQVAGHVKRGSRHSEMLDTGSGRASRASRPSPTMLDSSVPDDGVGETTSSSAPAGDEDRASIGDASSLRGSTNNDNDGANNRPASPTTDLAKDAASGGGASGIPKRWQDYLKIATFPTELLSHTPAMSDSRIEVITESVGGGSGSNSVEGGNGSVRSVSGDGSSMMDTTTDAGPKSPGFITSDGRGFVPPSTGAMAAATTAATTTTSEVSLAGPGRDTGSIASGTAEATIDNKADQKQLVAKERTPAQQQQLQASQAPKEDAEPVRLLLQQLSELHDNLQKERTVRWNEFLRKVRAERRREGEMMAVAAATAASEGGGSGSNGGNKRFSLHATAVMPETRLADGEIIGVAGLGNKGKLGRAKWNEFRALVLGGIPVVMRAKVWAECTGATSLRVPGMYDDLVADRGGADSDEETDNNGNGQPRHHHEDRADVVAQIQADIYRTLTDNIFFREGPGTAKLNEVLLAYARRNPDVGYCQGMNLIAANLLLVTPSAEDAFWLLASIIETILPVGYYDHSLAGSRADQQVLRAYVADVLPRLSAHFDALSIDLETMTFQWFLSVFTDCLSAEVLFRVWDVVFCLNDGSVFLFQVALALLKLNEAALLRCETPAEIYTYINHQMTNHAISIDGLIQASEALRKLVRREDVEARRQAALEAERALVAARAAAVEEAKVLRQQKIAAREEAARAAQATATAKDSTADAPSATADASADAPAAEPA</sequence>
<feature type="compositionally biased region" description="Low complexity" evidence="1">
    <location>
        <begin position="16"/>
        <end position="73"/>
    </location>
</feature>
<name>A0ABP0BZA9_9PEZI</name>
<feature type="region of interest" description="Disordered" evidence="1">
    <location>
        <begin position="964"/>
        <end position="984"/>
    </location>
</feature>
<dbReference type="InterPro" id="IPR035969">
    <property type="entry name" value="Rab-GAP_TBC_sf"/>
</dbReference>
<dbReference type="PANTHER" id="PTHR47219:SF20">
    <property type="entry name" value="TBC1 DOMAIN FAMILY MEMBER 2B"/>
    <property type="match status" value="1"/>
</dbReference>
<dbReference type="InterPro" id="IPR050302">
    <property type="entry name" value="Rab_GAP_TBC_domain"/>
</dbReference>
<evidence type="ECO:0000259" key="2">
    <source>
        <dbReference type="PROSITE" id="PS50086"/>
    </source>
</evidence>
<feature type="region of interest" description="Disordered" evidence="1">
    <location>
        <begin position="1"/>
        <end position="209"/>
    </location>
</feature>
<feature type="compositionally biased region" description="Low complexity" evidence="1">
    <location>
        <begin position="1408"/>
        <end position="1440"/>
    </location>
</feature>
<dbReference type="PANTHER" id="PTHR47219">
    <property type="entry name" value="RAB GTPASE-ACTIVATING PROTEIN 1-LIKE"/>
    <property type="match status" value="1"/>
</dbReference>
<feature type="compositionally biased region" description="Low complexity" evidence="1">
    <location>
        <begin position="185"/>
        <end position="209"/>
    </location>
</feature>
<dbReference type="Pfam" id="PF00566">
    <property type="entry name" value="RabGAP-TBC"/>
    <property type="match status" value="1"/>
</dbReference>
<proteinExistence type="predicted"/>
<feature type="compositionally biased region" description="Polar residues" evidence="1">
    <location>
        <begin position="790"/>
        <end position="810"/>
    </location>
</feature>
<feature type="domain" description="Rab-GAP TBC" evidence="2">
    <location>
        <begin position="1095"/>
        <end position="1303"/>
    </location>
</feature>
<feature type="compositionally biased region" description="Low complexity" evidence="1">
    <location>
        <begin position="867"/>
        <end position="886"/>
    </location>
</feature>
<reference evidence="3 4" key="1">
    <citation type="submission" date="2024-01" db="EMBL/GenBank/DDBJ databases">
        <authorList>
            <person name="Allen C."/>
            <person name="Tagirdzhanova G."/>
        </authorList>
    </citation>
    <scope>NUCLEOTIDE SEQUENCE [LARGE SCALE GENOMIC DNA]</scope>
</reference>
<dbReference type="SMART" id="SM00164">
    <property type="entry name" value="TBC"/>
    <property type="match status" value="1"/>
</dbReference>
<dbReference type="PROSITE" id="PS50086">
    <property type="entry name" value="TBC_RABGAP"/>
    <property type="match status" value="1"/>
</dbReference>
<feature type="compositionally biased region" description="Low complexity" evidence="1">
    <location>
        <begin position="432"/>
        <end position="446"/>
    </location>
</feature>
<dbReference type="Proteomes" id="UP001642406">
    <property type="component" value="Unassembled WGS sequence"/>
</dbReference>
<comment type="caution">
    <text evidence="3">The sequence shown here is derived from an EMBL/GenBank/DDBJ whole genome shotgun (WGS) entry which is preliminary data.</text>
</comment>
<feature type="compositionally biased region" description="Low complexity" evidence="1">
    <location>
        <begin position="128"/>
        <end position="144"/>
    </location>
</feature>
<feature type="compositionally biased region" description="Low complexity" evidence="1">
    <location>
        <begin position="741"/>
        <end position="755"/>
    </location>
</feature>
<feature type="compositionally biased region" description="Basic residues" evidence="1">
    <location>
        <begin position="74"/>
        <end position="84"/>
    </location>
</feature>
<organism evidence="3 4">
    <name type="scientific">Sporothrix bragantina</name>
    <dbReference type="NCBI Taxonomy" id="671064"/>
    <lineage>
        <taxon>Eukaryota</taxon>
        <taxon>Fungi</taxon>
        <taxon>Dikarya</taxon>
        <taxon>Ascomycota</taxon>
        <taxon>Pezizomycotina</taxon>
        <taxon>Sordariomycetes</taxon>
        <taxon>Sordariomycetidae</taxon>
        <taxon>Ophiostomatales</taxon>
        <taxon>Ophiostomataceae</taxon>
        <taxon>Sporothrix</taxon>
    </lineage>
</organism>
<feature type="region of interest" description="Disordered" evidence="1">
    <location>
        <begin position="614"/>
        <end position="649"/>
    </location>
</feature>
<feature type="region of interest" description="Disordered" evidence="1">
    <location>
        <begin position="416"/>
        <end position="507"/>
    </location>
</feature>
<feature type="region of interest" description="Disordered" evidence="1">
    <location>
        <begin position="1406"/>
        <end position="1440"/>
    </location>
</feature>
<feature type="compositionally biased region" description="Low complexity" evidence="1">
    <location>
        <begin position="969"/>
        <end position="979"/>
    </location>
</feature>
<feature type="compositionally biased region" description="Polar residues" evidence="1">
    <location>
        <begin position="564"/>
        <end position="578"/>
    </location>
</feature>
<dbReference type="Gene3D" id="1.10.8.270">
    <property type="entry name" value="putative rabgap domain of human tbc1 domain family member 14 like domains"/>
    <property type="match status" value="1"/>
</dbReference>
<dbReference type="InterPro" id="IPR000195">
    <property type="entry name" value="Rab-GAP-TBC_dom"/>
</dbReference>
<dbReference type="EMBL" id="CAWUHC010000051">
    <property type="protein sequence ID" value="CAK7224936.1"/>
    <property type="molecule type" value="Genomic_DNA"/>
</dbReference>
<feature type="compositionally biased region" description="Polar residues" evidence="1">
    <location>
        <begin position="522"/>
        <end position="546"/>
    </location>
</feature>
<feature type="compositionally biased region" description="Low complexity" evidence="1">
    <location>
        <begin position="85"/>
        <end position="100"/>
    </location>
</feature>
<accession>A0ABP0BZA9</accession>
<feature type="region of interest" description="Disordered" evidence="1">
    <location>
        <begin position="921"/>
        <end position="947"/>
    </location>
</feature>
<feature type="compositionally biased region" description="Gly residues" evidence="1">
    <location>
        <begin position="622"/>
        <end position="645"/>
    </location>
</feature>
<feature type="region of interest" description="Disordered" evidence="1">
    <location>
        <begin position="1125"/>
        <end position="1150"/>
    </location>
</feature>
<evidence type="ECO:0000313" key="3">
    <source>
        <dbReference type="EMBL" id="CAK7224936.1"/>
    </source>
</evidence>
<gene>
    <name evidence="3" type="ORF">SBRCBS47491_005723</name>
</gene>
<evidence type="ECO:0000256" key="1">
    <source>
        <dbReference type="SAM" id="MobiDB-lite"/>
    </source>
</evidence>
<feature type="compositionally biased region" description="Low complexity" evidence="1">
    <location>
        <begin position="466"/>
        <end position="477"/>
    </location>
</feature>
<evidence type="ECO:0000313" key="4">
    <source>
        <dbReference type="Proteomes" id="UP001642406"/>
    </source>
</evidence>
<feature type="region of interest" description="Disordered" evidence="1">
    <location>
        <begin position="328"/>
        <end position="347"/>
    </location>
</feature>
<feature type="compositionally biased region" description="Polar residues" evidence="1">
    <location>
        <begin position="422"/>
        <end position="431"/>
    </location>
</feature>
<dbReference type="Gene3D" id="1.10.472.80">
    <property type="entry name" value="Ypt/Rab-GAP domain of gyp1p, domain 3"/>
    <property type="match status" value="1"/>
</dbReference>
<dbReference type="SUPFAM" id="SSF47923">
    <property type="entry name" value="Ypt/Rab-GAP domain of gyp1p"/>
    <property type="match status" value="2"/>
</dbReference>
<keyword evidence="4" id="KW-1185">Reference proteome</keyword>
<feature type="compositionally biased region" description="Low complexity" evidence="1">
    <location>
        <begin position="486"/>
        <end position="505"/>
    </location>
</feature>